<comment type="similarity">
    <text evidence="2">Belongs to the MipA/OmpV family.</text>
</comment>
<evidence type="ECO:0000256" key="5">
    <source>
        <dbReference type="ARBA" id="ARBA00023237"/>
    </source>
</evidence>
<keyword evidence="3 6" id="KW-0732">Signal</keyword>
<dbReference type="Pfam" id="PF06629">
    <property type="entry name" value="MipA"/>
    <property type="match status" value="1"/>
</dbReference>
<dbReference type="AlphaFoldDB" id="A0A1H0WLQ8"/>
<dbReference type="Proteomes" id="UP000199317">
    <property type="component" value="Unassembled WGS sequence"/>
</dbReference>
<evidence type="ECO:0000256" key="3">
    <source>
        <dbReference type="ARBA" id="ARBA00022729"/>
    </source>
</evidence>
<feature type="chain" id="PRO_5011609863" evidence="6">
    <location>
        <begin position="32"/>
        <end position="272"/>
    </location>
</feature>
<evidence type="ECO:0000256" key="1">
    <source>
        <dbReference type="ARBA" id="ARBA00004442"/>
    </source>
</evidence>
<comment type="subcellular location">
    <subcellularLocation>
        <location evidence="1">Cell outer membrane</location>
    </subcellularLocation>
</comment>
<keyword evidence="5" id="KW-0998">Cell outer membrane</keyword>
<dbReference type="PANTHER" id="PTHR38776">
    <property type="entry name" value="MLTA-INTERACTING PROTEIN-RELATED"/>
    <property type="match status" value="1"/>
</dbReference>
<keyword evidence="8" id="KW-1185">Reference proteome</keyword>
<evidence type="ECO:0000256" key="6">
    <source>
        <dbReference type="SAM" id="SignalP"/>
    </source>
</evidence>
<evidence type="ECO:0000256" key="4">
    <source>
        <dbReference type="ARBA" id="ARBA00023136"/>
    </source>
</evidence>
<dbReference type="PANTHER" id="PTHR38776:SF1">
    <property type="entry name" value="MLTA-INTERACTING PROTEIN-RELATED"/>
    <property type="match status" value="1"/>
</dbReference>
<protein>
    <submittedName>
        <fullName evidence="7">Outer membrane scaffolding protein for murein synthesis, MipA/OmpV family</fullName>
    </submittedName>
</protein>
<accession>A0A1H0WLQ8</accession>
<reference evidence="8" key="1">
    <citation type="submission" date="2016-10" db="EMBL/GenBank/DDBJ databases">
        <authorList>
            <person name="Varghese N."/>
            <person name="Submissions S."/>
        </authorList>
    </citation>
    <scope>NUCLEOTIDE SEQUENCE [LARGE SCALE GENOMIC DNA]</scope>
    <source>
        <strain evidence="8">DSM 17101</strain>
    </source>
</reference>
<evidence type="ECO:0000313" key="8">
    <source>
        <dbReference type="Proteomes" id="UP000199317"/>
    </source>
</evidence>
<organism evidence="7 8">
    <name type="scientific">Paracidovorax cattleyae</name>
    <dbReference type="NCBI Taxonomy" id="80868"/>
    <lineage>
        <taxon>Bacteria</taxon>
        <taxon>Pseudomonadati</taxon>
        <taxon>Pseudomonadota</taxon>
        <taxon>Betaproteobacteria</taxon>
        <taxon>Burkholderiales</taxon>
        <taxon>Comamonadaceae</taxon>
        <taxon>Paracidovorax</taxon>
    </lineage>
</organism>
<sequence>MPPLFLLRSARIGHAGSVVLALLATAGPALAAQDSLFGDKTELAIGAGAAWAPRYAGSGDARMLPVPVLSVQRGILFADTSRGLGLQYQFDSGLYLSQSIHYDLGRQERDSNWRPGSAKLLGMGRVPGSVTARTLLVQQIGSRLSLSAEAEFALRDTARRNRYRVGMEVQLLQTGSDTVSASLDAHGGDRRFNQAYFGVTAAQAGRTGLQAFTTGAGLYAGSVGMQWEHRFAPHWAGTLQVVGTHYLDNAARSPVVKQDNTVAATAALTYSY</sequence>
<name>A0A1H0WLQ8_9BURK</name>
<dbReference type="InterPro" id="IPR010583">
    <property type="entry name" value="MipA"/>
</dbReference>
<dbReference type="EMBL" id="FNJL01000043">
    <property type="protein sequence ID" value="SDP91634.1"/>
    <property type="molecule type" value="Genomic_DNA"/>
</dbReference>
<keyword evidence="4" id="KW-0472">Membrane</keyword>
<feature type="signal peptide" evidence="6">
    <location>
        <begin position="1"/>
        <end position="31"/>
    </location>
</feature>
<dbReference type="OrthoDB" id="8585044at2"/>
<dbReference type="GO" id="GO:0009279">
    <property type="term" value="C:cell outer membrane"/>
    <property type="evidence" value="ECO:0007669"/>
    <property type="project" value="UniProtKB-SubCell"/>
</dbReference>
<proteinExistence type="inferred from homology"/>
<evidence type="ECO:0000313" key="7">
    <source>
        <dbReference type="EMBL" id="SDP91634.1"/>
    </source>
</evidence>
<gene>
    <name evidence="7" type="ORF">SAMN04489708_14318</name>
</gene>
<evidence type="ECO:0000256" key="2">
    <source>
        <dbReference type="ARBA" id="ARBA00005722"/>
    </source>
</evidence>
<dbReference type="RefSeq" id="WP_092839703.1">
    <property type="nucleotide sequence ID" value="NZ_CP028290.1"/>
</dbReference>